<dbReference type="AlphaFoldDB" id="A0AAD7BC76"/>
<feature type="compositionally biased region" description="Pro residues" evidence="1">
    <location>
        <begin position="8"/>
        <end position="22"/>
    </location>
</feature>
<dbReference type="Proteomes" id="UP001221142">
    <property type="component" value="Unassembled WGS sequence"/>
</dbReference>
<sequence>MKKIPLFTSPPPSPAPASPAPASPRFSDHPCPIILKGFEDDLSGKTPPPKFEIASTYPNSEVYERMIKKCIQDSERPIPCKRKRAPSPIDPHEQWLRDMCSRPPRSAPIVRRKRKCRAVDVASPAGESSSAKGPE</sequence>
<evidence type="ECO:0000313" key="3">
    <source>
        <dbReference type="Proteomes" id="UP001221142"/>
    </source>
</evidence>
<evidence type="ECO:0000313" key="2">
    <source>
        <dbReference type="EMBL" id="KAJ7616547.1"/>
    </source>
</evidence>
<evidence type="ECO:0000256" key="1">
    <source>
        <dbReference type="SAM" id="MobiDB-lite"/>
    </source>
</evidence>
<protein>
    <submittedName>
        <fullName evidence="2">Uncharacterized protein</fullName>
    </submittedName>
</protein>
<comment type="caution">
    <text evidence="2">The sequence shown here is derived from an EMBL/GenBank/DDBJ whole genome shotgun (WGS) entry which is preliminary data.</text>
</comment>
<name>A0AAD7BC76_9AGAR</name>
<feature type="region of interest" description="Disordered" evidence="1">
    <location>
        <begin position="1"/>
        <end position="29"/>
    </location>
</feature>
<keyword evidence="3" id="KW-1185">Reference proteome</keyword>
<gene>
    <name evidence="2" type="ORF">FB45DRAFT_1034869</name>
</gene>
<dbReference type="EMBL" id="JARKIF010000022">
    <property type="protein sequence ID" value="KAJ7616547.1"/>
    <property type="molecule type" value="Genomic_DNA"/>
</dbReference>
<proteinExistence type="predicted"/>
<reference evidence="2" key="1">
    <citation type="submission" date="2023-03" db="EMBL/GenBank/DDBJ databases">
        <title>Massive genome expansion in bonnet fungi (Mycena s.s.) driven by repeated elements and novel gene families across ecological guilds.</title>
        <authorList>
            <consortium name="Lawrence Berkeley National Laboratory"/>
            <person name="Harder C.B."/>
            <person name="Miyauchi S."/>
            <person name="Viragh M."/>
            <person name="Kuo A."/>
            <person name="Thoen E."/>
            <person name="Andreopoulos B."/>
            <person name="Lu D."/>
            <person name="Skrede I."/>
            <person name="Drula E."/>
            <person name="Henrissat B."/>
            <person name="Morin E."/>
            <person name="Kohler A."/>
            <person name="Barry K."/>
            <person name="LaButti K."/>
            <person name="Morin E."/>
            <person name="Salamov A."/>
            <person name="Lipzen A."/>
            <person name="Mereny Z."/>
            <person name="Hegedus B."/>
            <person name="Baldrian P."/>
            <person name="Stursova M."/>
            <person name="Weitz H."/>
            <person name="Taylor A."/>
            <person name="Grigoriev I.V."/>
            <person name="Nagy L.G."/>
            <person name="Martin F."/>
            <person name="Kauserud H."/>
        </authorList>
    </citation>
    <scope>NUCLEOTIDE SEQUENCE</scope>
    <source>
        <strain evidence="2">9284</strain>
    </source>
</reference>
<accession>A0AAD7BC76</accession>
<organism evidence="2 3">
    <name type="scientific">Roridomyces roridus</name>
    <dbReference type="NCBI Taxonomy" id="1738132"/>
    <lineage>
        <taxon>Eukaryota</taxon>
        <taxon>Fungi</taxon>
        <taxon>Dikarya</taxon>
        <taxon>Basidiomycota</taxon>
        <taxon>Agaricomycotina</taxon>
        <taxon>Agaricomycetes</taxon>
        <taxon>Agaricomycetidae</taxon>
        <taxon>Agaricales</taxon>
        <taxon>Marasmiineae</taxon>
        <taxon>Mycenaceae</taxon>
        <taxon>Roridomyces</taxon>
    </lineage>
</organism>
<feature type="compositionally biased region" description="Basic and acidic residues" evidence="1">
    <location>
        <begin position="90"/>
        <end position="100"/>
    </location>
</feature>
<feature type="region of interest" description="Disordered" evidence="1">
    <location>
        <begin position="78"/>
        <end position="112"/>
    </location>
</feature>